<reference evidence="2" key="1">
    <citation type="journal article" date="2019" name="Sci. Rep.">
        <title>Draft genome of Tanacetum cinerariifolium, the natural source of mosquito coil.</title>
        <authorList>
            <person name="Yamashiro T."/>
            <person name="Shiraishi A."/>
            <person name="Satake H."/>
            <person name="Nakayama K."/>
        </authorList>
    </citation>
    <scope>NUCLEOTIDE SEQUENCE</scope>
</reference>
<dbReference type="AlphaFoldDB" id="A0A699JND9"/>
<name>A0A699JND9_TANCI</name>
<feature type="compositionally biased region" description="Low complexity" evidence="1">
    <location>
        <begin position="66"/>
        <end position="77"/>
    </location>
</feature>
<feature type="compositionally biased region" description="Polar residues" evidence="1">
    <location>
        <begin position="50"/>
        <end position="65"/>
    </location>
</feature>
<protein>
    <submittedName>
        <fullName evidence="2">Ribonuclease H-like domain-containing protein</fullName>
    </submittedName>
</protein>
<feature type="region of interest" description="Disordered" evidence="1">
    <location>
        <begin position="50"/>
        <end position="81"/>
    </location>
</feature>
<accession>A0A699JND9</accession>
<evidence type="ECO:0000256" key="1">
    <source>
        <dbReference type="SAM" id="MobiDB-lite"/>
    </source>
</evidence>
<dbReference type="EMBL" id="BKCJ010432218">
    <property type="protein sequence ID" value="GFA48482.1"/>
    <property type="molecule type" value="Genomic_DNA"/>
</dbReference>
<comment type="caution">
    <text evidence="2">The sequence shown here is derived from an EMBL/GenBank/DDBJ whole genome shotgun (WGS) entry which is preliminary data.</text>
</comment>
<gene>
    <name evidence="2" type="ORF">Tci_620454</name>
</gene>
<organism evidence="2">
    <name type="scientific">Tanacetum cinerariifolium</name>
    <name type="common">Dalmatian daisy</name>
    <name type="synonym">Chrysanthemum cinerariifolium</name>
    <dbReference type="NCBI Taxonomy" id="118510"/>
    <lineage>
        <taxon>Eukaryota</taxon>
        <taxon>Viridiplantae</taxon>
        <taxon>Streptophyta</taxon>
        <taxon>Embryophyta</taxon>
        <taxon>Tracheophyta</taxon>
        <taxon>Spermatophyta</taxon>
        <taxon>Magnoliopsida</taxon>
        <taxon>eudicotyledons</taxon>
        <taxon>Gunneridae</taxon>
        <taxon>Pentapetalae</taxon>
        <taxon>asterids</taxon>
        <taxon>campanulids</taxon>
        <taxon>Asterales</taxon>
        <taxon>Asteraceae</taxon>
        <taxon>Asteroideae</taxon>
        <taxon>Anthemideae</taxon>
        <taxon>Anthemidinae</taxon>
        <taxon>Tanacetum</taxon>
    </lineage>
</organism>
<sequence length="336" mass="37664">MKRYGGNKESKKVQRTILKQQYENFAASSSETLDQTFNRLQKLISQLEIQGSSSTSQNPQNVAFVSSNSTNSTSSTNKADNTAYGVSTAHTHDGIGGYDWSYQDEEEHPTNYALMALTSSGSSSSSNSEADSCSKTCLKAYATLKEQYDSLSSDYKKSQFNLVSYNAVENFVNSSKMIKNQENVKSRSDNGYHAVPPPYTGNYIPPKPDLMFIDEQVESEYVDVVSNVSSNAIKTVESKVKSVDVKNKGVYNTVETKPVKKNSFSPPIIEDWISDDESEVEFEPKVEDKTVRPSIEKIKFVKPASEKVEKVEISKQHKHCPRGNQRNWSNLMFQRL</sequence>
<evidence type="ECO:0000313" key="2">
    <source>
        <dbReference type="EMBL" id="GFA48482.1"/>
    </source>
</evidence>
<proteinExistence type="predicted"/>